<dbReference type="AlphaFoldDB" id="A0A1E8FAW8"/>
<organism evidence="4 5">
    <name type="scientific">Alteromonas lipolytica</name>
    <dbReference type="NCBI Taxonomy" id="1856405"/>
    <lineage>
        <taxon>Bacteria</taxon>
        <taxon>Pseudomonadati</taxon>
        <taxon>Pseudomonadota</taxon>
        <taxon>Gammaproteobacteria</taxon>
        <taxon>Alteromonadales</taxon>
        <taxon>Alteromonadaceae</taxon>
        <taxon>Alteromonas/Salinimonas group</taxon>
        <taxon>Alteromonas</taxon>
    </lineage>
</organism>
<dbReference type="Pfam" id="PF03808">
    <property type="entry name" value="Glyco_tran_WecG"/>
    <property type="match status" value="1"/>
</dbReference>
<dbReference type="PROSITE" id="PS50801">
    <property type="entry name" value="STAS"/>
    <property type="match status" value="1"/>
</dbReference>
<dbReference type="CDD" id="cd07043">
    <property type="entry name" value="STAS_anti-anti-sigma_factors"/>
    <property type="match status" value="1"/>
</dbReference>
<keyword evidence="1" id="KW-0328">Glycosyltransferase</keyword>
<gene>
    <name evidence="4" type="ORF">BFC17_01940</name>
</gene>
<dbReference type="EMBL" id="MJIC01000015">
    <property type="protein sequence ID" value="OFI33055.1"/>
    <property type="molecule type" value="Genomic_DNA"/>
</dbReference>
<keyword evidence="2" id="KW-0808">Transferase</keyword>
<reference evidence="4 5" key="1">
    <citation type="submission" date="2016-09" db="EMBL/GenBank/DDBJ databases">
        <title>Alteromonas lipolytica, a new species isolated from sea water.</title>
        <authorList>
            <person name="Wu Y.-H."/>
            <person name="Cheng H."/>
            <person name="Xu X.-W."/>
        </authorList>
    </citation>
    <scope>NUCLEOTIDE SEQUENCE [LARGE SCALE GENOMIC DNA]</scope>
    <source>
        <strain evidence="4 5">JW12</strain>
    </source>
</reference>
<dbReference type="SUPFAM" id="SSF52091">
    <property type="entry name" value="SpoIIaa-like"/>
    <property type="match status" value="1"/>
</dbReference>
<dbReference type="InterPro" id="IPR036513">
    <property type="entry name" value="STAS_dom_sf"/>
</dbReference>
<dbReference type="Pfam" id="PF13466">
    <property type="entry name" value="STAS_2"/>
    <property type="match status" value="1"/>
</dbReference>
<dbReference type="CDD" id="cd06533">
    <property type="entry name" value="Glyco_transf_WecG_TagA"/>
    <property type="match status" value="1"/>
</dbReference>
<keyword evidence="5" id="KW-1185">Reference proteome</keyword>
<evidence type="ECO:0000313" key="5">
    <source>
        <dbReference type="Proteomes" id="UP000176037"/>
    </source>
</evidence>
<dbReference type="STRING" id="1856405.BFC17_01940"/>
<evidence type="ECO:0000256" key="1">
    <source>
        <dbReference type="ARBA" id="ARBA00022676"/>
    </source>
</evidence>
<protein>
    <recommendedName>
        <fullName evidence="3">STAS domain-containing protein</fullName>
    </recommendedName>
</protein>
<proteinExistence type="predicted"/>
<dbReference type="InterPro" id="IPR002645">
    <property type="entry name" value="STAS_dom"/>
</dbReference>
<dbReference type="RefSeq" id="WP_070177432.1">
    <property type="nucleotide sequence ID" value="NZ_BMJR01000002.1"/>
</dbReference>
<evidence type="ECO:0000313" key="4">
    <source>
        <dbReference type="EMBL" id="OFI33055.1"/>
    </source>
</evidence>
<dbReference type="PANTHER" id="PTHR34136">
    <property type="match status" value="1"/>
</dbReference>
<dbReference type="OrthoDB" id="9808602at2"/>
<evidence type="ECO:0000256" key="2">
    <source>
        <dbReference type="ARBA" id="ARBA00022679"/>
    </source>
</evidence>
<name>A0A1E8FAW8_9ALTE</name>
<evidence type="ECO:0000259" key="3">
    <source>
        <dbReference type="PROSITE" id="PS50801"/>
    </source>
</evidence>
<feature type="domain" description="STAS" evidence="3">
    <location>
        <begin position="436"/>
        <end position="545"/>
    </location>
</feature>
<dbReference type="Gene3D" id="3.30.750.24">
    <property type="entry name" value="STAS domain"/>
    <property type="match status" value="1"/>
</dbReference>
<dbReference type="PANTHER" id="PTHR34136:SF1">
    <property type="entry name" value="UDP-N-ACETYL-D-MANNOSAMINURONIC ACID TRANSFERASE"/>
    <property type="match status" value="1"/>
</dbReference>
<dbReference type="Proteomes" id="UP000176037">
    <property type="component" value="Unassembled WGS sequence"/>
</dbReference>
<dbReference type="InterPro" id="IPR004629">
    <property type="entry name" value="WecG_TagA_CpsF"/>
</dbReference>
<comment type="caution">
    <text evidence="4">The sequence shown here is derived from an EMBL/GenBank/DDBJ whole genome shotgun (WGS) entry which is preliminary data.</text>
</comment>
<dbReference type="InterPro" id="IPR058548">
    <property type="entry name" value="MlaB-like_STAS"/>
</dbReference>
<sequence>MTSKAFFSPPAAAAPASLSRSVIKDNYTPILGIPIDNLTLEETTDAVFELIKQYPLTQRPSFVATVNVDFLVNAHAWLPGQLPRHPELLDILRNADIVTADGMPLVWLSKLLGRSLKQRVTGADLVPALCLRAAQENASVYLLGGREQIALQAADKLKSQYPGLTVAGVNSPFVTTEGVNIDNEANDQQIVDAINQARPDILFIGFGNPKQEIWFQRNKHKLNVPVSLGIGGTFEFIVGSVNRAPRWMQASGLEWIYRITQDPKRLIGRYLTGIAKLAIMTTPMLLNSRPGARQHGNAAANEQANAALDILDQDIAYPDICALSADHYHLICLPEEITTDWVERNAIFITQMLNQQRPLLLDFTDAKYFEPGTEHLFLQMFRHSTNNHQQVYVSGLNNPQLIRQLKSFRVYDMFQFKVFSSFEKILFLIGDNQESNAVHYQSRAGIFHITITGTIYAQDTRPIDISAISAASQGRPLLLDISRVTDIDNRGLAQLVCLAKHCQQHHQQLVMLGANAAFRQRLSAAGLATAFAMTDTYEQAHRLLR</sequence>
<dbReference type="GO" id="GO:0016758">
    <property type="term" value="F:hexosyltransferase activity"/>
    <property type="evidence" value="ECO:0007669"/>
    <property type="project" value="TreeGrafter"/>
</dbReference>
<accession>A0A1E8FAW8</accession>
<dbReference type="NCBIfam" id="TIGR00696">
    <property type="entry name" value="wecG_tagA_cpsF"/>
    <property type="match status" value="1"/>
</dbReference>